<feature type="transmembrane region" description="Helical" evidence="1">
    <location>
        <begin position="44"/>
        <end position="67"/>
    </location>
</feature>
<feature type="transmembrane region" description="Helical" evidence="1">
    <location>
        <begin position="123"/>
        <end position="140"/>
    </location>
</feature>
<dbReference type="Proteomes" id="UP000605986">
    <property type="component" value="Unassembled WGS sequence"/>
</dbReference>
<evidence type="ECO:0000256" key="1">
    <source>
        <dbReference type="SAM" id="Phobius"/>
    </source>
</evidence>
<evidence type="ECO:0000313" key="2">
    <source>
        <dbReference type="EMBL" id="KAF4455577.1"/>
    </source>
</evidence>
<dbReference type="OrthoDB" id="5193943at2759"/>
<keyword evidence="1" id="KW-0812">Transmembrane</keyword>
<proteinExistence type="predicted"/>
<name>A0A8H4KSS3_9HYPO</name>
<keyword evidence="1" id="KW-1133">Transmembrane helix</keyword>
<evidence type="ECO:0000313" key="3">
    <source>
        <dbReference type="Proteomes" id="UP000605986"/>
    </source>
</evidence>
<keyword evidence="1" id="KW-0472">Membrane</keyword>
<protein>
    <submittedName>
        <fullName evidence="2">Uncharacterized protein</fullName>
    </submittedName>
</protein>
<dbReference type="EMBL" id="JAADJG010000087">
    <property type="protein sequence ID" value="KAF4455577.1"/>
    <property type="molecule type" value="Genomic_DNA"/>
</dbReference>
<gene>
    <name evidence="2" type="ORF">F53441_2101</name>
</gene>
<reference evidence="2" key="1">
    <citation type="submission" date="2020-01" db="EMBL/GenBank/DDBJ databases">
        <title>Identification and distribution of gene clusters putatively required for synthesis of sphingolipid metabolism inhibitors in phylogenetically diverse species of the filamentous fungus Fusarium.</title>
        <authorList>
            <person name="Kim H.-S."/>
            <person name="Busman M."/>
            <person name="Brown D.W."/>
            <person name="Divon H."/>
            <person name="Uhlig S."/>
            <person name="Proctor R.H."/>
        </authorList>
    </citation>
    <scope>NUCLEOTIDE SEQUENCE</scope>
    <source>
        <strain evidence="2">NRRL 53441</strain>
    </source>
</reference>
<organism evidence="2 3">
    <name type="scientific">Fusarium austroafricanum</name>
    <dbReference type="NCBI Taxonomy" id="2364996"/>
    <lineage>
        <taxon>Eukaryota</taxon>
        <taxon>Fungi</taxon>
        <taxon>Dikarya</taxon>
        <taxon>Ascomycota</taxon>
        <taxon>Pezizomycotina</taxon>
        <taxon>Sordariomycetes</taxon>
        <taxon>Hypocreomycetidae</taxon>
        <taxon>Hypocreales</taxon>
        <taxon>Nectriaceae</taxon>
        <taxon>Fusarium</taxon>
        <taxon>Fusarium concolor species complex</taxon>
    </lineage>
</organism>
<dbReference type="AlphaFoldDB" id="A0A8H4KSS3"/>
<feature type="transmembrane region" description="Helical" evidence="1">
    <location>
        <begin position="12"/>
        <end position="32"/>
    </location>
</feature>
<accession>A0A8H4KSS3</accession>
<comment type="caution">
    <text evidence="2">The sequence shown here is derived from an EMBL/GenBank/DDBJ whole genome shotgun (WGS) entry which is preliminary data.</text>
</comment>
<keyword evidence="3" id="KW-1185">Reference proteome</keyword>
<sequence length="170" mass="19200">MKQWHLGHDPDPTPVDLVLCIMQCSTIFLMAAKMHNLPYTASPLIRVLYHALIFQRLLASGLAYYFVSPRWHRASIKTLNGFIWHRWLMSVEIKYLAGFDTTEKVYTGGLVGSSLFAMVEGSYPHGIIIWSTCIIALLVLDKWAQKSDNFLARLLTATGFVTTKGHAKSK</sequence>